<evidence type="ECO:0000256" key="2">
    <source>
        <dbReference type="ARBA" id="ARBA00023002"/>
    </source>
</evidence>
<protein>
    <submittedName>
        <fullName evidence="4">Unannotated protein</fullName>
    </submittedName>
</protein>
<feature type="domain" description="Aldehyde dehydrogenase" evidence="3">
    <location>
        <begin position="12"/>
        <end position="461"/>
    </location>
</feature>
<dbReference type="PIRSF" id="PIRSF036492">
    <property type="entry name" value="ALDH"/>
    <property type="match status" value="1"/>
</dbReference>
<dbReference type="AlphaFoldDB" id="A0A6J6RGZ2"/>
<dbReference type="InterPro" id="IPR016163">
    <property type="entry name" value="Ald_DH_C"/>
</dbReference>
<gene>
    <name evidence="4" type="ORF">UFOPK2579_01833</name>
</gene>
<comment type="similarity">
    <text evidence="1">Belongs to the aldehyde dehydrogenase family.</text>
</comment>
<dbReference type="GO" id="GO:0016620">
    <property type="term" value="F:oxidoreductase activity, acting on the aldehyde or oxo group of donors, NAD or NADP as acceptor"/>
    <property type="evidence" value="ECO:0007669"/>
    <property type="project" value="InterPro"/>
</dbReference>
<dbReference type="InterPro" id="IPR015590">
    <property type="entry name" value="Aldehyde_DH_dom"/>
</dbReference>
<proteinExistence type="inferred from homology"/>
<evidence type="ECO:0000313" key="4">
    <source>
        <dbReference type="EMBL" id="CAB4718514.1"/>
    </source>
</evidence>
<accession>A0A6J6RGZ2</accession>
<dbReference type="InterPro" id="IPR012394">
    <property type="entry name" value="Aldehyde_DH_NAD(P)"/>
</dbReference>
<dbReference type="InterPro" id="IPR016161">
    <property type="entry name" value="Ald_DH/histidinol_DH"/>
</dbReference>
<dbReference type="EMBL" id="CAEZXR010000230">
    <property type="protein sequence ID" value="CAB4718514.1"/>
    <property type="molecule type" value="Genomic_DNA"/>
</dbReference>
<dbReference type="InterPro" id="IPR016162">
    <property type="entry name" value="Ald_DH_N"/>
</dbReference>
<dbReference type="CDD" id="cd07099">
    <property type="entry name" value="ALDH_DDALDH"/>
    <property type="match status" value="1"/>
</dbReference>
<organism evidence="4">
    <name type="scientific">freshwater metagenome</name>
    <dbReference type="NCBI Taxonomy" id="449393"/>
    <lineage>
        <taxon>unclassified sequences</taxon>
        <taxon>metagenomes</taxon>
        <taxon>ecological metagenomes</taxon>
    </lineage>
</organism>
<dbReference type="Pfam" id="PF00171">
    <property type="entry name" value="Aldedh"/>
    <property type="match status" value="1"/>
</dbReference>
<dbReference type="SUPFAM" id="SSF53720">
    <property type="entry name" value="ALDH-like"/>
    <property type="match status" value="1"/>
</dbReference>
<dbReference type="InterPro" id="IPR016160">
    <property type="entry name" value="Ald_DH_CS_CYS"/>
</dbReference>
<reference evidence="4" key="1">
    <citation type="submission" date="2020-05" db="EMBL/GenBank/DDBJ databases">
        <authorList>
            <person name="Chiriac C."/>
            <person name="Salcher M."/>
            <person name="Ghai R."/>
            <person name="Kavagutti S V."/>
        </authorList>
    </citation>
    <scope>NUCLEOTIDE SEQUENCE</scope>
</reference>
<keyword evidence="2" id="KW-0560">Oxidoreductase</keyword>
<name>A0A6J6RGZ2_9ZZZZ</name>
<dbReference type="GO" id="GO:0006081">
    <property type="term" value="P:aldehyde metabolic process"/>
    <property type="evidence" value="ECO:0007669"/>
    <property type="project" value="InterPro"/>
</dbReference>
<sequence length="504" mass="53916">MTQTEDRLETVTTFDSLNPRTGDVVASHPVHTAEEVAQTVARAHEEAAWWGALSYDEREAHLLAWKGVITRRLPQLADLVHQETGKPHADATLEAALAIDHIHWAATHAEKVLKRRRVPSGLSMVNQAATVEYRPFGVVGVIGPWNYPVFTPLGSIAYALAAGNAVVFKPSEHTPGVGEWLAGTFLATIGRPVLQVVTGLGDTGAALCRSGVGKVAFTGSTATGKRVMATCAETLTPVVIEAGGKDSVIVDEDADIEAAADAALWGAASNAGQTCLGVERIYVHEKVYDEFLASFVDKARSVTAYDGPDTKIGPITMPSQLEIIRSHIQDALDRGGRAVLGGVDAVGERYVQPTILVDVPEDSLAVQEETFGPTVTVAKVRTMDEAIEKTNATRYALGSTVFSKSRGMEIASRVRSGMSAVNGVMTFAGVPSLPFGGVGDSGFGRIHGPDGLKEFTYSKAITRQRFKPMMVLTSFTRTPEADQKVMGTLMMLHGRKGTLPKRKR</sequence>
<dbReference type="PROSITE" id="PS00070">
    <property type="entry name" value="ALDEHYDE_DEHYDR_CYS"/>
    <property type="match status" value="1"/>
</dbReference>
<evidence type="ECO:0000256" key="1">
    <source>
        <dbReference type="ARBA" id="ARBA00009986"/>
    </source>
</evidence>
<dbReference type="Gene3D" id="3.40.309.10">
    <property type="entry name" value="Aldehyde Dehydrogenase, Chain A, domain 2"/>
    <property type="match status" value="1"/>
</dbReference>
<dbReference type="PANTHER" id="PTHR11699">
    <property type="entry name" value="ALDEHYDE DEHYDROGENASE-RELATED"/>
    <property type="match status" value="1"/>
</dbReference>
<evidence type="ECO:0000259" key="3">
    <source>
        <dbReference type="Pfam" id="PF00171"/>
    </source>
</evidence>
<dbReference type="Gene3D" id="3.40.605.10">
    <property type="entry name" value="Aldehyde Dehydrogenase, Chain A, domain 1"/>
    <property type="match status" value="1"/>
</dbReference>